<organism evidence="2 3">
    <name type="scientific">Lentibacter algarum</name>
    <dbReference type="NCBI Taxonomy" id="576131"/>
    <lineage>
        <taxon>Bacteria</taxon>
        <taxon>Pseudomonadati</taxon>
        <taxon>Pseudomonadota</taxon>
        <taxon>Alphaproteobacteria</taxon>
        <taxon>Rhodobacterales</taxon>
        <taxon>Roseobacteraceae</taxon>
        <taxon>Lentibacter</taxon>
    </lineage>
</organism>
<reference evidence="2 3" key="1">
    <citation type="submission" date="2016-10" db="EMBL/GenBank/DDBJ databases">
        <authorList>
            <person name="de Groot N.N."/>
        </authorList>
    </citation>
    <scope>NUCLEOTIDE SEQUENCE [LARGE SCALE GENOMIC DNA]</scope>
    <source>
        <strain evidence="2 3">DSM 24677</strain>
    </source>
</reference>
<feature type="transmembrane region" description="Helical" evidence="1">
    <location>
        <begin position="25"/>
        <end position="47"/>
    </location>
</feature>
<evidence type="ECO:0008006" key="4">
    <source>
        <dbReference type="Google" id="ProtNLM"/>
    </source>
</evidence>
<dbReference type="GeneID" id="78123250"/>
<dbReference type="OrthoDB" id="7846080at2"/>
<keyword evidence="1" id="KW-0812">Transmembrane</keyword>
<evidence type="ECO:0000313" key="2">
    <source>
        <dbReference type="EMBL" id="SDY14972.1"/>
    </source>
</evidence>
<keyword evidence="1" id="KW-1133">Transmembrane helix</keyword>
<feature type="transmembrane region" description="Helical" evidence="1">
    <location>
        <begin position="53"/>
        <end position="69"/>
    </location>
</feature>
<keyword evidence="1" id="KW-0472">Membrane</keyword>
<dbReference type="AlphaFoldDB" id="A0A1H3HHN0"/>
<evidence type="ECO:0000313" key="3">
    <source>
        <dbReference type="Proteomes" id="UP000199026"/>
    </source>
</evidence>
<name>A0A1H3HHN0_9RHOB</name>
<evidence type="ECO:0000256" key="1">
    <source>
        <dbReference type="SAM" id="Phobius"/>
    </source>
</evidence>
<sequence>MSEQPVPVTTLLDDEAFLGTYQPDIWVFVQRSLIIGFLTAVVFGPLIGLPPEYWLPIMGFTTVFSAFIFDDYTSWLNHRADVWHLTSLRLIYENGNAPEQNAAVNLADIHATQRKLYKNLRLDLETGQSVLMKYLTNPRAIERDIDIARLALMGTIADEADIPTAEEANS</sequence>
<dbReference type="STRING" id="576131.SAMN05444486_101445"/>
<keyword evidence="3" id="KW-1185">Reference proteome</keyword>
<protein>
    <recommendedName>
        <fullName evidence="4">PH domain-containing protein</fullName>
    </recommendedName>
</protein>
<dbReference type="EMBL" id="FNPR01000001">
    <property type="protein sequence ID" value="SDY14972.1"/>
    <property type="molecule type" value="Genomic_DNA"/>
</dbReference>
<dbReference type="RefSeq" id="WP_089887490.1">
    <property type="nucleotide sequence ID" value="NZ_CALJFH010000016.1"/>
</dbReference>
<gene>
    <name evidence="2" type="ORF">SAMN05444486_101445</name>
</gene>
<proteinExistence type="predicted"/>
<dbReference type="Proteomes" id="UP000199026">
    <property type="component" value="Unassembled WGS sequence"/>
</dbReference>
<accession>A0A1H3HHN0</accession>